<comment type="caution">
    <text evidence="1">The sequence shown here is derived from an EMBL/GenBank/DDBJ whole genome shotgun (WGS) entry which is preliminary data.</text>
</comment>
<gene>
    <name evidence="1" type="ORF">LOD99_833</name>
</gene>
<dbReference type="PANTHER" id="PTHR46060">
    <property type="entry name" value="MARINER MOS1 TRANSPOSASE-LIKE PROTEIN"/>
    <property type="match status" value="1"/>
</dbReference>
<dbReference type="GO" id="GO:0003676">
    <property type="term" value="F:nucleic acid binding"/>
    <property type="evidence" value="ECO:0007669"/>
    <property type="project" value="InterPro"/>
</dbReference>
<sequence length="131" mass="14823">MAAIDDLGFECFPHPPHSPDLVPSAYWLFGEMKKNLEGRDLGFQTAKVGNKHTLNVHPKTQTNAIYRDEWVLQEDNSPVHTRKAEKAWKMDFTAELIDWPPNSPDLAPIVNGWAVLKKEELLKCSINTGVN</sequence>
<accession>A0AAV7JZN8</accession>
<dbReference type="InterPro" id="IPR052709">
    <property type="entry name" value="Transposase-MT_Hybrid"/>
</dbReference>
<organism evidence="1 2">
    <name type="scientific">Oopsacas minuta</name>
    <dbReference type="NCBI Taxonomy" id="111878"/>
    <lineage>
        <taxon>Eukaryota</taxon>
        <taxon>Metazoa</taxon>
        <taxon>Porifera</taxon>
        <taxon>Hexactinellida</taxon>
        <taxon>Hexasterophora</taxon>
        <taxon>Lyssacinosida</taxon>
        <taxon>Leucopsacidae</taxon>
        <taxon>Oopsacas</taxon>
    </lineage>
</organism>
<name>A0AAV7JZN8_9METZ</name>
<evidence type="ECO:0000313" key="2">
    <source>
        <dbReference type="Proteomes" id="UP001165289"/>
    </source>
</evidence>
<dbReference type="EMBL" id="JAKMXF010000222">
    <property type="protein sequence ID" value="KAI6654437.1"/>
    <property type="molecule type" value="Genomic_DNA"/>
</dbReference>
<reference evidence="1 2" key="1">
    <citation type="journal article" date="2023" name="BMC Biol.">
        <title>The compact genome of the sponge Oopsacas minuta (Hexactinellida) is lacking key metazoan core genes.</title>
        <authorList>
            <person name="Santini S."/>
            <person name="Schenkelaars Q."/>
            <person name="Jourda C."/>
            <person name="Duchesne M."/>
            <person name="Belahbib H."/>
            <person name="Rocher C."/>
            <person name="Selva M."/>
            <person name="Riesgo A."/>
            <person name="Vervoort M."/>
            <person name="Leys S.P."/>
            <person name="Kodjabachian L."/>
            <person name="Le Bivic A."/>
            <person name="Borchiellini C."/>
            <person name="Claverie J.M."/>
            <person name="Renard E."/>
        </authorList>
    </citation>
    <scope>NUCLEOTIDE SEQUENCE [LARGE SCALE GENOMIC DNA]</scope>
    <source>
        <strain evidence="1">SPO-2</strain>
    </source>
</reference>
<dbReference type="InterPro" id="IPR036397">
    <property type="entry name" value="RNaseH_sf"/>
</dbReference>
<proteinExistence type="predicted"/>
<protein>
    <submittedName>
        <fullName evidence="1">Histone-lysine N-methyltransferase SETMAR</fullName>
    </submittedName>
</protein>
<dbReference type="Proteomes" id="UP001165289">
    <property type="component" value="Unassembled WGS sequence"/>
</dbReference>
<evidence type="ECO:0000313" key="1">
    <source>
        <dbReference type="EMBL" id="KAI6654437.1"/>
    </source>
</evidence>
<keyword evidence="2" id="KW-1185">Reference proteome</keyword>
<dbReference type="PANTHER" id="PTHR46060:SF1">
    <property type="entry name" value="MARINER MOS1 TRANSPOSASE-LIKE PROTEIN"/>
    <property type="match status" value="1"/>
</dbReference>
<dbReference type="AlphaFoldDB" id="A0AAV7JZN8"/>
<dbReference type="Gene3D" id="3.30.420.10">
    <property type="entry name" value="Ribonuclease H-like superfamily/Ribonuclease H"/>
    <property type="match status" value="2"/>
</dbReference>